<keyword evidence="2" id="KW-1185">Reference proteome</keyword>
<reference evidence="2" key="1">
    <citation type="journal article" date="2017" name="Nat. Microbiol.">
        <title>Global analysis of biosynthetic gene clusters reveals vast potential of secondary metabolite production in Penicillium species.</title>
        <authorList>
            <person name="Nielsen J.C."/>
            <person name="Grijseels S."/>
            <person name="Prigent S."/>
            <person name="Ji B."/>
            <person name="Dainat J."/>
            <person name="Nielsen K.F."/>
            <person name="Frisvad J.C."/>
            <person name="Workman M."/>
            <person name="Nielsen J."/>
        </authorList>
    </citation>
    <scope>NUCLEOTIDE SEQUENCE [LARGE SCALE GENOMIC DNA]</scope>
    <source>
        <strain evidence="2">IBT 29486</strain>
    </source>
</reference>
<evidence type="ECO:0000313" key="1">
    <source>
        <dbReference type="EMBL" id="OQE06221.1"/>
    </source>
</evidence>
<evidence type="ECO:0000313" key="2">
    <source>
        <dbReference type="Proteomes" id="UP000191518"/>
    </source>
</evidence>
<dbReference type="EMBL" id="MDYP01000019">
    <property type="protein sequence ID" value="OQE06221.1"/>
    <property type="molecule type" value="Genomic_DNA"/>
</dbReference>
<sequence>MEAQFSTTVLKYTSSVFRKILEDAVREEDDREQIFTSVAKKSKGNLLWIDLACKTLATEVVWNVLNVLDDLPGEFQKFYDNMKQRINSLLWKDGGYCNRVLYIMAAAYGSVAVSDLINLANIPSQVDLSTLVTKYLPFLELSGSMVSFTSASAE</sequence>
<organism evidence="1 2">
    <name type="scientific">Penicillium vulpinum</name>
    <dbReference type="NCBI Taxonomy" id="29845"/>
    <lineage>
        <taxon>Eukaryota</taxon>
        <taxon>Fungi</taxon>
        <taxon>Dikarya</taxon>
        <taxon>Ascomycota</taxon>
        <taxon>Pezizomycotina</taxon>
        <taxon>Eurotiomycetes</taxon>
        <taxon>Eurotiomycetidae</taxon>
        <taxon>Eurotiales</taxon>
        <taxon>Aspergillaceae</taxon>
        <taxon>Penicillium</taxon>
    </lineage>
</organism>
<comment type="caution">
    <text evidence="1">The sequence shown here is derived from an EMBL/GenBank/DDBJ whole genome shotgun (WGS) entry which is preliminary data.</text>
</comment>
<protein>
    <submittedName>
        <fullName evidence="1">Uncharacterized protein</fullName>
    </submittedName>
</protein>
<dbReference type="AlphaFoldDB" id="A0A1V6RWR0"/>
<accession>A0A1V6RWR0</accession>
<name>A0A1V6RWR0_9EURO</name>
<dbReference type="STRING" id="29845.A0A1V6RWR0"/>
<proteinExistence type="predicted"/>
<dbReference type="Proteomes" id="UP000191518">
    <property type="component" value="Unassembled WGS sequence"/>
</dbReference>
<gene>
    <name evidence="1" type="ORF">PENVUL_c019G06615</name>
</gene>